<name>A0A0V1A1E0_9BILA</name>
<keyword evidence="2" id="KW-1185">Reference proteome</keyword>
<evidence type="ECO:0000313" key="1">
    <source>
        <dbReference type="EMBL" id="KRY18632.1"/>
    </source>
</evidence>
<dbReference type="EMBL" id="JYDQ01000044">
    <property type="protein sequence ID" value="KRY18632.1"/>
    <property type="molecule type" value="Genomic_DNA"/>
</dbReference>
<dbReference type="AlphaFoldDB" id="A0A0V1A1E0"/>
<dbReference type="Proteomes" id="UP000054783">
    <property type="component" value="Unassembled WGS sequence"/>
</dbReference>
<accession>A0A0V1A1E0</accession>
<reference evidence="1 2" key="1">
    <citation type="submission" date="2015-01" db="EMBL/GenBank/DDBJ databases">
        <title>Evolution of Trichinella species and genotypes.</title>
        <authorList>
            <person name="Korhonen P.K."/>
            <person name="Edoardo P."/>
            <person name="Giuseppe L.R."/>
            <person name="Gasser R.B."/>
        </authorList>
    </citation>
    <scope>NUCLEOTIDE SEQUENCE [LARGE SCALE GENOMIC DNA]</scope>
    <source>
        <strain evidence="1">ISS2496</strain>
    </source>
</reference>
<gene>
    <name evidence="1" type="ORF">T12_13285</name>
</gene>
<sequence>MVVVVVAVVVENIEKICPFERLIHLMLSVKLGTADGYASEEQVACIGGNGTIDELKEQRRHNVTGWTKQLLQSMTFCQS</sequence>
<evidence type="ECO:0000313" key="2">
    <source>
        <dbReference type="Proteomes" id="UP000054783"/>
    </source>
</evidence>
<proteinExistence type="predicted"/>
<organism evidence="1 2">
    <name type="scientific">Trichinella patagoniensis</name>
    <dbReference type="NCBI Taxonomy" id="990121"/>
    <lineage>
        <taxon>Eukaryota</taxon>
        <taxon>Metazoa</taxon>
        <taxon>Ecdysozoa</taxon>
        <taxon>Nematoda</taxon>
        <taxon>Enoplea</taxon>
        <taxon>Dorylaimia</taxon>
        <taxon>Trichinellida</taxon>
        <taxon>Trichinellidae</taxon>
        <taxon>Trichinella</taxon>
    </lineage>
</organism>
<comment type="caution">
    <text evidence="1">The sequence shown here is derived from an EMBL/GenBank/DDBJ whole genome shotgun (WGS) entry which is preliminary data.</text>
</comment>
<protein>
    <submittedName>
        <fullName evidence="1">Uncharacterized protein</fullName>
    </submittedName>
</protein>